<dbReference type="SMART" id="SM01018">
    <property type="entry name" value="B12-binding_2"/>
    <property type="match status" value="1"/>
</dbReference>
<dbReference type="Proteomes" id="UP000001020">
    <property type="component" value="Chromosome"/>
</dbReference>
<feature type="binding site" evidence="20 22">
    <location>
        <position position="276"/>
    </location>
    <ligand>
        <name>Zn(2+)</name>
        <dbReference type="ChEBI" id="CHEBI:29105"/>
    </ligand>
</feature>
<dbReference type="PIRSF" id="PIRSF000381">
    <property type="entry name" value="MetH"/>
    <property type="match status" value="1"/>
</dbReference>
<keyword evidence="17" id="KW-0170">Cobalt</keyword>
<reference evidence="28 29" key="1">
    <citation type="journal article" date="2002" name="J. Bacteriol.">
        <title>Whole-genome comparison of Mycobacterium tuberculosis clinical and laboratory strains.</title>
        <authorList>
            <person name="Fleischmann R.D."/>
            <person name="Alland D."/>
            <person name="Eisen J.A."/>
            <person name="Carpenter L."/>
            <person name="White O."/>
            <person name="Peterson J."/>
            <person name="DeBoy R."/>
            <person name="Dodson R."/>
            <person name="Gwinn M."/>
            <person name="Haft D."/>
            <person name="Hickey E."/>
            <person name="Kolonay J.F."/>
            <person name="Nelson W.C."/>
            <person name="Umayam L.A."/>
            <person name="Ermolaeva M."/>
            <person name="Salzberg S.L."/>
            <person name="Delcher A."/>
            <person name="Utterback T."/>
            <person name="Weidman J."/>
            <person name="Khouri H."/>
            <person name="Gill J."/>
            <person name="Mikula A."/>
            <person name="Bishai W."/>
            <person name="Jacobs Jr W.R.Jr."/>
            <person name="Venter J.C."/>
            <person name="Fraser C.M."/>
        </authorList>
    </citation>
    <scope>NUCLEOTIDE SEQUENCE [LARGE SCALE GENOMIC DNA]</scope>
    <source>
        <strain evidence="29">CDC 1551 / Oshkosh</strain>
    </source>
</reference>
<dbReference type="SUPFAM" id="SSF51717">
    <property type="entry name" value="Dihydropteroate synthetase-like"/>
    <property type="match status" value="1"/>
</dbReference>
<name>Q8VJP7_MYCTO</name>
<evidence type="ECO:0000256" key="11">
    <source>
        <dbReference type="ARBA" id="ARBA00022679"/>
    </source>
</evidence>
<dbReference type="GO" id="GO:0005829">
    <property type="term" value="C:cytosol"/>
    <property type="evidence" value="ECO:0007669"/>
    <property type="project" value="TreeGrafter"/>
</dbReference>
<dbReference type="Pfam" id="PF02574">
    <property type="entry name" value="S-methyl_trans"/>
    <property type="match status" value="1"/>
</dbReference>
<evidence type="ECO:0000313" key="29">
    <source>
        <dbReference type="Proteomes" id="UP000001020"/>
    </source>
</evidence>
<dbReference type="InterPro" id="IPR003726">
    <property type="entry name" value="HCY_dom"/>
</dbReference>
<organism evidence="28 29">
    <name type="scientific">Mycobacterium tuberculosis (strain CDC 1551 / Oshkosh)</name>
    <dbReference type="NCBI Taxonomy" id="83331"/>
    <lineage>
        <taxon>Bacteria</taxon>
        <taxon>Bacillati</taxon>
        <taxon>Actinomycetota</taxon>
        <taxon>Actinomycetes</taxon>
        <taxon>Mycobacteriales</taxon>
        <taxon>Mycobacteriaceae</taxon>
        <taxon>Mycobacterium</taxon>
        <taxon>Mycobacterium tuberculosis complex</taxon>
    </lineage>
</organism>
<dbReference type="GO" id="GO:0031419">
    <property type="term" value="F:cobalamin binding"/>
    <property type="evidence" value="ECO:0007669"/>
    <property type="project" value="UniProtKB-KW"/>
</dbReference>
<dbReference type="InterPro" id="IPR050554">
    <property type="entry name" value="Met_Synthase/Corrinoid"/>
</dbReference>
<dbReference type="PANTHER" id="PTHR45833:SF1">
    <property type="entry name" value="METHIONINE SYNTHASE"/>
    <property type="match status" value="1"/>
</dbReference>
<dbReference type="InterPro" id="IPR000489">
    <property type="entry name" value="Pterin-binding_dom"/>
</dbReference>
<dbReference type="FunFam" id="1.10.1240.10:FF:000002">
    <property type="entry name" value="Methionine synthase"/>
    <property type="match status" value="1"/>
</dbReference>
<evidence type="ECO:0000256" key="13">
    <source>
        <dbReference type="ARBA" id="ARBA00022723"/>
    </source>
</evidence>
<keyword evidence="8 22" id="KW-0489">Methyltransferase</keyword>
<dbReference type="Pfam" id="PF02310">
    <property type="entry name" value="B12-binding"/>
    <property type="match status" value="1"/>
</dbReference>
<evidence type="ECO:0000259" key="24">
    <source>
        <dbReference type="PROSITE" id="PS50970"/>
    </source>
</evidence>
<dbReference type="InterPro" id="IPR011822">
    <property type="entry name" value="MetH"/>
</dbReference>
<evidence type="ECO:0000256" key="21">
    <source>
        <dbReference type="PIRSR" id="PIRSR000381-2"/>
    </source>
</evidence>
<dbReference type="InterPro" id="IPR036589">
    <property type="entry name" value="HCY_dom_sf"/>
</dbReference>
<dbReference type="GO" id="GO:0046653">
    <property type="term" value="P:tetrahydrofolate metabolic process"/>
    <property type="evidence" value="ECO:0007669"/>
    <property type="project" value="TreeGrafter"/>
</dbReference>
<evidence type="ECO:0000256" key="15">
    <source>
        <dbReference type="ARBA" id="ARBA00022833"/>
    </source>
</evidence>
<evidence type="ECO:0000256" key="5">
    <source>
        <dbReference type="ARBA" id="ARBA00010398"/>
    </source>
</evidence>
<feature type="domain" description="Pterin-binding" evidence="25">
    <location>
        <begin position="322"/>
        <end position="580"/>
    </location>
</feature>
<evidence type="ECO:0000259" key="26">
    <source>
        <dbReference type="PROSITE" id="PS51332"/>
    </source>
</evidence>
<sequence>MVGDGAMGTQLQAADLTLDDFRGLEGCNEILNETRPDVLETIHRNYFEAGADAVETNTFGCNLSNLGDYDIADRIRDLSQKGTAIARRVADELGSPDRKRYVLGSMGPGTKLPTLGHTEYAVIRDAYTEAALGMLDGGADAILVETCQDLLQLKAAVLGSRRAMTRAGRHIPVFAHVTVETTGTMLLGSEIGAALTAVEPLGVDMIGLNCATGPAEMSEHLRHLSRHARIPVSVMPNAGLPVLGAKGAEYPLLPDELAEALAGFIAEFGLSLVGGCCGTTPAHIREVAAAVANIKRPERQVSYEPSVSSLYTAIPFAQDASVLVIGERTNANGSKGFREAMIAEDYQKCLDIAKDQTRDGAHLLDLCVDYVGRDGVADMKALASRLATSSTLPIMLDSTETAVLQAGLEHLGGRCAINSVNYEDGDGPESRFAKTMALVAEHGAAVVALTIDEEGQARTAQKKVEIAERLINDITGNWGVDESSILIDTLTFTIATGQEESRRDGIETIEAIRELKKRHPDVQTTLGLSNISFGLNPAARQVLNSVFLHECQEAGLDSAIVHASKILPMNRIPEEQRNVALDLVYDRRREDYDPLQELMRLFEGVSAASSKEDRLAELAGLPLFERLAQRIVDGERNGLDADLDEAMTQKPPLQIINEHLLAGMKTVGELFGSGQMQLPFVLQSAEVMKAAVAYLEPHMERSDDDSGKGRIVLATVKGDVHDIGKNLVDIILSNNGYEVVNIGIKQPIATILEVAEDKSADVVGMSGLLVKSTANSASVGMPPNADVYPAAAVSCAAAAAVATVAAWVSQYRNG</sequence>
<keyword evidence="9" id="KW-0028">Amino-acid biosynthesis</keyword>
<dbReference type="HOGENOM" id="CLU_004914_4_0_11"/>
<dbReference type="InterPro" id="IPR036594">
    <property type="entry name" value="Meth_synthase_dom"/>
</dbReference>
<dbReference type="Gene3D" id="3.40.50.280">
    <property type="entry name" value="Cobalamin-binding domain"/>
    <property type="match status" value="1"/>
</dbReference>
<comment type="catalytic activity">
    <reaction evidence="1">
        <text>(6S)-5-methyl-5,6,7,8-tetrahydrofolate + L-homocysteine = (6S)-5,6,7,8-tetrahydrofolate + L-methionine</text>
        <dbReference type="Rhea" id="RHEA:11172"/>
        <dbReference type="ChEBI" id="CHEBI:18608"/>
        <dbReference type="ChEBI" id="CHEBI:57453"/>
        <dbReference type="ChEBI" id="CHEBI:57844"/>
        <dbReference type="ChEBI" id="CHEBI:58199"/>
        <dbReference type="EC" id="2.1.1.13"/>
    </reaction>
</comment>
<keyword evidence="23" id="KW-0472">Membrane</keyword>
<dbReference type="InterPro" id="IPR036724">
    <property type="entry name" value="Cobalamin-bd_sf"/>
</dbReference>
<feature type="binding site" description="axial binding residue" evidence="20">
    <location>
        <position position="721"/>
    </location>
    <ligand>
        <name>methylcob(III)alamin</name>
        <dbReference type="ChEBI" id="CHEBI:28115"/>
    </ligand>
    <ligandPart>
        <name>Co</name>
        <dbReference type="ChEBI" id="CHEBI:27638"/>
    </ligandPart>
</feature>
<dbReference type="GO" id="GO:0008270">
    <property type="term" value="F:zinc ion binding"/>
    <property type="evidence" value="ECO:0007669"/>
    <property type="project" value="InterPro"/>
</dbReference>
<dbReference type="Pfam" id="PF00809">
    <property type="entry name" value="Pterin_bind"/>
    <property type="match status" value="1"/>
</dbReference>
<comment type="function">
    <text evidence="18">Catalyzes the transfer of a methyl group from methyl-cobalamin to homocysteine, yielding enzyme-bound cob(I)alamin and methionine. Subsequently, remethylates the cofactor using methyltetrahydrofolate.</text>
</comment>
<dbReference type="Pfam" id="PF02607">
    <property type="entry name" value="B12-binding_2"/>
    <property type="match status" value="1"/>
</dbReference>
<gene>
    <name evidence="28" type="primary">metH</name>
    <name evidence="28" type="ordered locus">MT2183</name>
</gene>
<comment type="cofactor">
    <cofactor evidence="2 22">
        <name>Zn(2+)</name>
        <dbReference type="ChEBI" id="CHEBI:29105"/>
    </cofactor>
</comment>
<evidence type="ECO:0000256" key="1">
    <source>
        <dbReference type="ARBA" id="ARBA00001700"/>
    </source>
</evidence>
<feature type="binding site" evidence="21">
    <location>
        <position position="766"/>
    </location>
    <ligand>
        <name>methylcob(III)alamin</name>
        <dbReference type="ChEBI" id="CHEBI:28115"/>
    </ligand>
</feature>
<dbReference type="GO" id="GO:0032259">
    <property type="term" value="P:methylation"/>
    <property type="evidence" value="ECO:0007669"/>
    <property type="project" value="UniProtKB-KW"/>
</dbReference>
<feature type="binding site" evidence="20 22">
    <location>
        <position position="277"/>
    </location>
    <ligand>
        <name>Zn(2+)</name>
        <dbReference type="ChEBI" id="CHEBI:29105"/>
    </ligand>
</feature>
<dbReference type="InterPro" id="IPR006158">
    <property type="entry name" value="Cobalamin-bd"/>
</dbReference>
<feature type="transmembrane region" description="Helical" evidence="23">
    <location>
        <begin position="787"/>
        <end position="808"/>
    </location>
</feature>
<evidence type="ECO:0000256" key="16">
    <source>
        <dbReference type="ARBA" id="ARBA00023167"/>
    </source>
</evidence>
<keyword evidence="15 20" id="KW-0862">Zinc</keyword>
<dbReference type="PROSITE" id="PS51332">
    <property type="entry name" value="B12_BINDING"/>
    <property type="match status" value="1"/>
</dbReference>
<keyword evidence="11 22" id="KW-0808">Transferase</keyword>
<evidence type="ECO:0000256" key="14">
    <source>
        <dbReference type="ARBA" id="ARBA00022737"/>
    </source>
</evidence>
<dbReference type="SUPFAM" id="SSF47644">
    <property type="entry name" value="Methionine synthase domain"/>
    <property type="match status" value="1"/>
</dbReference>
<feature type="binding site" evidence="21">
    <location>
        <begin position="718"/>
        <end position="722"/>
    </location>
    <ligand>
        <name>methylcob(III)alamin</name>
        <dbReference type="ChEBI" id="CHEBI:28115"/>
    </ligand>
</feature>
<evidence type="ECO:0000256" key="23">
    <source>
        <dbReference type="SAM" id="Phobius"/>
    </source>
</evidence>
<dbReference type="EMBL" id="AE000516">
    <property type="protein sequence ID" value="AAK46467.1"/>
    <property type="molecule type" value="Genomic_DNA"/>
</dbReference>
<dbReference type="KEGG" id="mtc:MT2183"/>
<evidence type="ECO:0000256" key="17">
    <source>
        <dbReference type="ARBA" id="ARBA00023285"/>
    </source>
</evidence>
<protein>
    <recommendedName>
        <fullName evidence="7 19">Methionine synthase</fullName>
        <ecNumber evidence="6 19">2.1.1.13</ecNumber>
    </recommendedName>
</protein>
<evidence type="ECO:0000313" key="28">
    <source>
        <dbReference type="EMBL" id="AAK46467.1"/>
    </source>
</evidence>
<keyword evidence="16" id="KW-0486">Methionine biosynthesis</keyword>
<keyword evidence="23" id="KW-1133">Transmembrane helix</keyword>
<dbReference type="FunFam" id="3.20.20.20:FF:000007">
    <property type="entry name" value="Methionine synthase"/>
    <property type="match status" value="1"/>
</dbReference>
<keyword evidence="12" id="KW-0949">S-adenosyl-L-methionine</keyword>
<dbReference type="PROSITE" id="PS50972">
    <property type="entry name" value="PTERIN_BINDING"/>
    <property type="match status" value="1"/>
</dbReference>
<evidence type="ECO:0000256" key="6">
    <source>
        <dbReference type="ARBA" id="ARBA00012032"/>
    </source>
</evidence>
<dbReference type="PANTHER" id="PTHR45833">
    <property type="entry name" value="METHIONINE SYNTHASE"/>
    <property type="match status" value="1"/>
</dbReference>
<evidence type="ECO:0000256" key="22">
    <source>
        <dbReference type="PROSITE-ProRule" id="PRU00333"/>
    </source>
</evidence>
<keyword evidence="23" id="KW-0812">Transmembrane</keyword>
<evidence type="ECO:0000256" key="20">
    <source>
        <dbReference type="PIRSR" id="PIRSR000381-1"/>
    </source>
</evidence>
<keyword evidence="29" id="KW-1185">Reference proteome</keyword>
<dbReference type="GO" id="GO:0050667">
    <property type="term" value="P:homocysteine metabolic process"/>
    <property type="evidence" value="ECO:0007669"/>
    <property type="project" value="TreeGrafter"/>
</dbReference>
<evidence type="ECO:0000259" key="27">
    <source>
        <dbReference type="PROSITE" id="PS51337"/>
    </source>
</evidence>
<comment type="cofactor">
    <cofactor evidence="3 20">
        <name>methylcob(III)alamin</name>
        <dbReference type="ChEBI" id="CHEBI:28115"/>
    </cofactor>
</comment>
<evidence type="ECO:0000259" key="25">
    <source>
        <dbReference type="PROSITE" id="PS50972"/>
    </source>
</evidence>
<evidence type="ECO:0000256" key="3">
    <source>
        <dbReference type="ARBA" id="ARBA00001956"/>
    </source>
</evidence>
<dbReference type="NCBIfam" id="TIGR02082">
    <property type="entry name" value="metH"/>
    <property type="match status" value="1"/>
</dbReference>
<evidence type="ECO:0000256" key="19">
    <source>
        <dbReference type="NCBIfam" id="TIGR02082"/>
    </source>
</evidence>
<evidence type="ECO:0000256" key="12">
    <source>
        <dbReference type="ARBA" id="ARBA00022691"/>
    </source>
</evidence>
<evidence type="ECO:0000256" key="10">
    <source>
        <dbReference type="ARBA" id="ARBA00022628"/>
    </source>
</evidence>
<dbReference type="InterPro" id="IPR003759">
    <property type="entry name" value="Cbl-bd_cap"/>
</dbReference>
<dbReference type="FunFam" id="3.20.20.330:FF:000006">
    <property type="entry name" value="Methionine synthase"/>
    <property type="match status" value="1"/>
</dbReference>
<dbReference type="AlphaFoldDB" id="Q8VJP7"/>
<dbReference type="Gene3D" id="3.20.20.330">
    <property type="entry name" value="Homocysteine-binding-like domain"/>
    <property type="match status" value="1"/>
</dbReference>
<dbReference type="Gene3D" id="3.20.20.20">
    <property type="entry name" value="Dihydropteroate synthase-like"/>
    <property type="match status" value="1"/>
</dbReference>
<feature type="binding site" evidence="20 22">
    <location>
        <position position="210"/>
    </location>
    <ligand>
        <name>Zn(2+)</name>
        <dbReference type="ChEBI" id="CHEBI:29105"/>
    </ligand>
</feature>
<evidence type="ECO:0000256" key="8">
    <source>
        <dbReference type="ARBA" id="ARBA00022603"/>
    </source>
</evidence>
<keyword evidence="14" id="KW-0677">Repeat</keyword>
<feature type="domain" description="Hcy-binding" evidence="24">
    <location>
        <begin position="1"/>
        <end position="291"/>
    </location>
</feature>
<dbReference type="PROSITE" id="PS51337">
    <property type="entry name" value="B12_BINDING_NTER"/>
    <property type="match status" value="1"/>
</dbReference>
<proteinExistence type="inferred from homology"/>
<dbReference type="SUPFAM" id="SSF82282">
    <property type="entry name" value="Homocysteine S-methyltransferase"/>
    <property type="match status" value="1"/>
</dbReference>
<feature type="domain" description="B12-binding N-terminal" evidence="27">
    <location>
        <begin position="614"/>
        <end position="707"/>
    </location>
</feature>
<accession>Q8VJP7</accession>
<evidence type="ECO:0000256" key="18">
    <source>
        <dbReference type="ARBA" id="ARBA00025552"/>
    </source>
</evidence>
<feature type="domain" description="B12-binding" evidence="26">
    <location>
        <begin position="708"/>
        <end position="814"/>
    </location>
</feature>
<dbReference type="InterPro" id="IPR011005">
    <property type="entry name" value="Dihydropteroate_synth-like_sf"/>
</dbReference>
<evidence type="ECO:0000256" key="4">
    <source>
        <dbReference type="ARBA" id="ARBA00005178"/>
    </source>
</evidence>
<dbReference type="SUPFAM" id="SSF52242">
    <property type="entry name" value="Cobalamin (vitamin B12)-binding domain"/>
    <property type="match status" value="1"/>
</dbReference>
<comment type="pathway">
    <text evidence="4">Amino-acid biosynthesis; L-methionine biosynthesis via de novo pathway; L-methionine from L-homocysteine (MetH route): step 1/1.</text>
</comment>
<evidence type="ECO:0000256" key="7">
    <source>
        <dbReference type="ARBA" id="ARBA00013998"/>
    </source>
</evidence>
<dbReference type="UniPathway" id="UPA00051">
    <property type="reaction ID" value="UER00081"/>
</dbReference>
<dbReference type="PROSITE" id="PS50970">
    <property type="entry name" value="HCY"/>
    <property type="match status" value="1"/>
</dbReference>
<comment type="similarity">
    <text evidence="5">Belongs to the vitamin-B12 dependent methionine synthase family.</text>
</comment>
<evidence type="ECO:0000256" key="9">
    <source>
        <dbReference type="ARBA" id="ARBA00022605"/>
    </source>
</evidence>
<keyword evidence="10 20" id="KW-0846">Cobalamin</keyword>
<dbReference type="GO" id="GO:0008705">
    <property type="term" value="F:methionine synthase activity"/>
    <property type="evidence" value="ECO:0007669"/>
    <property type="project" value="UniProtKB-UniRule"/>
</dbReference>
<dbReference type="CDD" id="cd00740">
    <property type="entry name" value="MeTr"/>
    <property type="match status" value="1"/>
</dbReference>
<dbReference type="EC" id="2.1.1.13" evidence="6 19"/>
<evidence type="ECO:0000256" key="2">
    <source>
        <dbReference type="ARBA" id="ARBA00001947"/>
    </source>
</evidence>
<keyword evidence="13 20" id="KW-0479">Metal-binding</keyword>
<dbReference type="Gene3D" id="1.10.1240.10">
    <property type="entry name" value="Methionine synthase domain"/>
    <property type="match status" value="1"/>
</dbReference>